<dbReference type="SUPFAM" id="SSF54427">
    <property type="entry name" value="NTF2-like"/>
    <property type="match status" value="1"/>
</dbReference>
<dbReference type="RefSeq" id="WP_068016748.1">
    <property type="nucleotide sequence ID" value="NZ_QQAZ01000001.1"/>
</dbReference>
<keyword evidence="2" id="KW-1185">Reference proteome</keyword>
<organism evidence="1 2">
    <name type="scientific">Nocardia mexicana</name>
    <dbReference type="NCBI Taxonomy" id="279262"/>
    <lineage>
        <taxon>Bacteria</taxon>
        <taxon>Bacillati</taxon>
        <taxon>Actinomycetota</taxon>
        <taxon>Actinomycetes</taxon>
        <taxon>Mycobacteriales</taxon>
        <taxon>Nocardiaceae</taxon>
        <taxon>Nocardia</taxon>
    </lineage>
</organism>
<dbReference type="OrthoDB" id="4762924at2"/>
<dbReference type="Gene3D" id="3.10.450.50">
    <property type="match status" value="1"/>
</dbReference>
<gene>
    <name evidence="1" type="ORF">DFR68_101769</name>
</gene>
<dbReference type="STRING" id="1210089.GCA_001613165_01945"/>
<name>A0A370HFV4_9NOCA</name>
<protein>
    <recommendedName>
        <fullName evidence="3">SnoaL-like protein</fullName>
    </recommendedName>
</protein>
<evidence type="ECO:0000313" key="1">
    <source>
        <dbReference type="EMBL" id="RDI55932.1"/>
    </source>
</evidence>
<evidence type="ECO:0000313" key="2">
    <source>
        <dbReference type="Proteomes" id="UP000255355"/>
    </source>
</evidence>
<comment type="caution">
    <text evidence="1">The sequence shown here is derived from an EMBL/GenBank/DDBJ whole genome shotgun (WGS) entry which is preliminary data.</text>
</comment>
<dbReference type="InterPro" id="IPR032710">
    <property type="entry name" value="NTF2-like_dom_sf"/>
</dbReference>
<reference evidence="1 2" key="1">
    <citation type="submission" date="2018-07" db="EMBL/GenBank/DDBJ databases">
        <title>Genomic Encyclopedia of Type Strains, Phase IV (KMG-IV): sequencing the most valuable type-strain genomes for metagenomic binning, comparative biology and taxonomic classification.</title>
        <authorList>
            <person name="Goeker M."/>
        </authorList>
    </citation>
    <scope>NUCLEOTIDE SEQUENCE [LARGE SCALE GENOMIC DNA]</scope>
    <source>
        <strain evidence="1 2">DSM 44952</strain>
    </source>
</reference>
<dbReference type="EMBL" id="QQAZ01000001">
    <property type="protein sequence ID" value="RDI55932.1"/>
    <property type="molecule type" value="Genomic_DNA"/>
</dbReference>
<evidence type="ECO:0008006" key="3">
    <source>
        <dbReference type="Google" id="ProtNLM"/>
    </source>
</evidence>
<dbReference type="AlphaFoldDB" id="A0A370HFV4"/>
<proteinExistence type="predicted"/>
<accession>A0A370HFV4</accession>
<sequence>MTTSDQPSSESVRALVTAVNTGDRLGFYNTLATGATLSDDGRPHDLTEWAEREIFTTHGHFEIESESGDGLRVIANYRNDRWGQMRTRWTFTVDADGKISRIDTGQA</sequence>
<dbReference type="Proteomes" id="UP000255355">
    <property type="component" value="Unassembled WGS sequence"/>
</dbReference>